<dbReference type="Proteomes" id="UP000267804">
    <property type="component" value="Chromosome"/>
</dbReference>
<gene>
    <name evidence="1" type="ORF">CSH63_03720</name>
</gene>
<name>A0A386WIP8_9ACTN</name>
<dbReference type="KEGG" id="mtua:CSH63_03720"/>
<organism evidence="1 2">
    <name type="scientific">Micromonospora tulbaghiae</name>
    <dbReference type="NCBI Taxonomy" id="479978"/>
    <lineage>
        <taxon>Bacteria</taxon>
        <taxon>Bacillati</taxon>
        <taxon>Actinomycetota</taxon>
        <taxon>Actinomycetes</taxon>
        <taxon>Micromonosporales</taxon>
        <taxon>Micromonosporaceae</taxon>
        <taxon>Micromonospora</taxon>
    </lineage>
</organism>
<proteinExistence type="predicted"/>
<sequence>MRILMHDDEVVMYDAWWPHLEAWGMTDLKDLRRGRVDYYTATLSALSKRATYVRTEPLTAGESGIHRPDLPLSAGCCADVDWPKQAPGTVRLLAETAGFADCLNKDGDTSVSASELYLYPFSSRGGQKRAVRIEAEDLTAFTLDELLWRAADAQAPFVGDKLPVRGIGLYRSGLQRGIPAYYLWGSASRLHSRP</sequence>
<reference evidence="1 2" key="1">
    <citation type="submission" date="2017-10" db="EMBL/GenBank/DDBJ databases">
        <title>Integration of genomic and chemical information greatly accelerates assignment of the full stereostructure of myelolactone, a potent inhibitor of myeloma from a marine-derived Micromonospora.</title>
        <authorList>
            <person name="Kim M.C."/>
            <person name="Machado H."/>
            <person name="Jensen P.R."/>
            <person name="Fenical W."/>
        </authorList>
    </citation>
    <scope>NUCLEOTIDE SEQUENCE [LARGE SCALE GENOMIC DNA]</scope>
    <source>
        <strain evidence="1 2">CNY-010</strain>
    </source>
</reference>
<evidence type="ECO:0000313" key="1">
    <source>
        <dbReference type="EMBL" id="AYF26594.1"/>
    </source>
</evidence>
<dbReference type="EMBL" id="CP024087">
    <property type="protein sequence ID" value="AYF26594.1"/>
    <property type="molecule type" value="Genomic_DNA"/>
</dbReference>
<dbReference type="AlphaFoldDB" id="A0A386WIP8"/>
<evidence type="ECO:0000313" key="2">
    <source>
        <dbReference type="Proteomes" id="UP000267804"/>
    </source>
</evidence>
<protein>
    <submittedName>
        <fullName evidence="1">Uncharacterized protein</fullName>
    </submittedName>
</protein>
<accession>A0A386WIP8</accession>